<organism evidence="2 3">
    <name type="scientific">Cymbomonas tetramitiformis</name>
    <dbReference type="NCBI Taxonomy" id="36881"/>
    <lineage>
        <taxon>Eukaryota</taxon>
        <taxon>Viridiplantae</taxon>
        <taxon>Chlorophyta</taxon>
        <taxon>Pyramimonadophyceae</taxon>
        <taxon>Pyramimonadales</taxon>
        <taxon>Pyramimonadaceae</taxon>
        <taxon>Cymbomonas</taxon>
    </lineage>
</organism>
<comment type="caution">
    <text evidence="2">The sequence shown here is derived from an EMBL/GenBank/DDBJ whole genome shotgun (WGS) entry which is preliminary data.</text>
</comment>
<feature type="compositionally biased region" description="Acidic residues" evidence="1">
    <location>
        <begin position="80"/>
        <end position="97"/>
    </location>
</feature>
<evidence type="ECO:0000313" key="2">
    <source>
        <dbReference type="EMBL" id="KAK3244756.1"/>
    </source>
</evidence>
<feature type="region of interest" description="Disordered" evidence="1">
    <location>
        <begin position="74"/>
        <end position="133"/>
    </location>
</feature>
<feature type="compositionally biased region" description="Basic and acidic residues" evidence="1">
    <location>
        <begin position="120"/>
        <end position="133"/>
    </location>
</feature>
<dbReference type="AlphaFoldDB" id="A0AAE0BXU2"/>
<accession>A0AAE0BXU2</accession>
<feature type="non-terminal residue" evidence="2">
    <location>
        <position position="271"/>
    </location>
</feature>
<keyword evidence="3" id="KW-1185">Reference proteome</keyword>
<evidence type="ECO:0000256" key="1">
    <source>
        <dbReference type="SAM" id="MobiDB-lite"/>
    </source>
</evidence>
<sequence length="271" mass="30358">MSVSASGPALLTITEVTGRRVKTPGDVFGAQNKGKTFEGRVKCPDERPDCVTVRYDDGDEYWFPLRTVMRWLAPPRDDGNESDESADLQDEPDEGEFADPSSTLELPGARSSTSSQQESLEDRATRLESEKFQKSTAQNIGALLEENRRSAATQASFESKANSKLYTQPPDDYTPGMLKRFAKDKPKDVEKGMWYVFRKILPASYWDKLSTNTLKYATKHKAGEDTNTAKAPDKRHSSFQGKGKQRPWKAARASARSMMLFHSTLLLMCLN</sequence>
<name>A0AAE0BXU2_9CHLO</name>
<dbReference type="EMBL" id="LGRX02031468">
    <property type="protein sequence ID" value="KAK3244756.1"/>
    <property type="molecule type" value="Genomic_DNA"/>
</dbReference>
<dbReference type="Proteomes" id="UP001190700">
    <property type="component" value="Unassembled WGS sequence"/>
</dbReference>
<proteinExistence type="predicted"/>
<protein>
    <submittedName>
        <fullName evidence="2">Uncharacterized protein</fullName>
    </submittedName>
</protein>
<reference evidence="2 3" key="1">
    <citation type="journal article" date="2015" name="Genome Biol. Evol.">
        <title>Comparative Genomics of a Bacterivorous Green Alga Reveals Evolutionary Causalities and Consequences of Phago-Mixotrophic Mode of Nutrition.</title>
        <authorList>
            <person name="Burns J.A."/>
            <person name="Paasch A."/>
            <person name="Narechania A."/>
            <person name="Kim E."/>
        </authorList>
    </citation>
    <scope>NUCLEOTIDE SEQUENCE [LARGE SCALE GENOMIC DNA]</scope>
    <source>
        <strain evidence="2 3">PLY_AMNH</strain>
    </source>
</reference>
<feature type="compositionally biased region" description="Polar residues" evidence="1">
    <location>
        <begin position="100"/>
        <end position="118"/>
    </location>
</feature>
<gene>
    <name evidence="2" type="ORF">CYMTET_45646</name>
</gene>
<feature type="region of interest" description="Disordered" evidence="1">
    <location>
        <begin position="223"/>
        <end position="247"/>
    </location>
</feature>
<evidence type="ECO:0000313" key="3">
    <source>
        <dbReference type="Proteomes" id="UP001190700"/>
    </source>
</evidence>